<name>C3XCA9_OXAFO</name>
<dbReference type="Pfam" id="PF02594">
    <property type="entry name" value="DUF167"/>
    <property type="match status" value="1"/>
</dbReference>
<dbReference type="EMBL" id="GG658170">
    <property type="protein sequence ID" value="EEO30835.1"/>
    <property type="molecule type" value="Genomic_DNA"/>
</dbReference>
<dbReference type="HAMAP" id="MF_00634">
    <property type="entry name" value="UPF0235"/>
    <property type="match status" value="1"/>
</dbReference>
<keyword evidence="4" id="KW-1185">Reference proteome</keyword>
<dbReference type="PANTHER" id="PTHR13420:SF7">
    <property type="entry name" value="UPF0235 PROTEIN C15ORF40"/>
    <property type="match status" value="1"/>
</dbReference>
<comment type="similarity">
    <text evidence="1 2">Belongs to the UPF0235 family.</text>
</comment>
<dbReference type="GO" id="GO:0005737">
    <property type="term" value="C:cytoplasm"/>
    <property type="evidence" value="ECO:0007669"/>
    <property type="project" value="TreeGrafter"/>
</dbReference>
<dbReference type="Gene3D" id="3.30.1200.10">
    <property type="entry name" value="YggU-like"/>
    <property type="match status" value="1"/>
</dbReference>
<protein>
    <recommendedName>
        <fullName evidence="2">UPF0235 protein OFBG_01863</fullName>
    </recommendedName>
</protein>
<dbReference type="HOGENOM" id="CLU_130694_5_0_4"/>
<evidence type="ECO:0000313" key="4">
    <source>
        <dbReference type="Proteomes" id="UP000005089"/>
    </source>
</evidence>
<dbReference type="STRING" id="847.BRW83_0222"/>
<dbReference type="GeneID" id="77134130"/>
<evidence type="ECO:0000256" key="1">
    <source>
        <dbReference type="ARBA" id="ARBA00010364"/>
    </source>
</evidence>
<dbReference type="InterPro" id="IPR036591">
    <property type="entry name" value="YggU-like_sf"/>
</dbReference>
<dbReference type="Proteomes" id="UP000005089">
    <property type="component" value="Unassembled WGS sequence"/>
</dbReference>
<dbReference type="SUPFAM" id="SSF69786">
    <property type="entry name" value="YggU-like"/>
    <property type="match status" value="1"/>
</dbReference>
<dbReference type="SMART" id="SM01152">
    <property type="entry name" value="DUF167"/>
    <property type="match status" value="1"/>
</dbReference>
<dbReference type="RefSeq" id="WP_005882325.1">
    <property type="nucleotide sequence ID" value="NZ_CP019430.1"/>
</dbReference>
<sequence length="100" mass="11070">MTKEWLSRTNAGYRIAVQVSPNAKKTEIVSSDGEALRIRLQAPPVDGKANEALVQFIAKKLRTPKRNVSITHGLSAKHKLLEIGLPDIPEEELEKQLLSS</sequence>
<accession>C3XCA9</accession>
<evidence type="ECO:0000256" key="2">
    <source>
        <dbReference type="HAMAP-Rule" id="MF_00634"/>
    </source>
</evidence>
<dbReference type="AlphaFoldDB" id="C3XCA9"/>
<organism evidence="3 4">
    <name type="scientific">Oxalobacter formigenes OXCC13</name>
    <dbReference type="NCBI Taxonomy" id="556269"/>
    <lineage>
        <taxon>Bacteria</taxon>
        <taxon>Pseudomonadati</taxon>
        <taxon>Pseudomonadota</taxon>
        <taxon>Betaproteobacteria</taxon>
        <taxon>Burkholderiales</taxon>
        <taxon>Oxalobacteraceae</taxon>
        <taxon>Oxalobacter</taxon>
    </lineage>
</organism>
<dbReference type="eggNOG" id="COG1872">
    <property type="taxonomic scope" value="Bacteria"/>
</dbReference>
<dbReference type="PANTHER" id="PTHR13420">
    <property type="entry name" value="UPF0235 PROTEIN C15ORF40"/>
    <property type="match status" value="1"/>
</dbReference>
<dbReference type="InterPro" id="IPR003746">
    <property type="entry name" value="DUF167"/>
</dbReference>
<evidence type="ECO:0000313" key="3">
    <source>
        <dbReference type="EMBL" id="EEO30835.1"/>
    </source>
</evidence>
<dbReference type="OrthoDB" id="9800587at2"/>
<reference evidence="3 4" key="1">
    <citation type="submission" date="2009-02" db="EMBL/GenBank/DDBJ databases">
        <title>The Genome Sequence of Oxalobacter formigenes OXCC13.</title>
        <authorList>
            <consortium name="The Broad Institute Genome Sequencing Platform"/>
            <person name="Ward D."/>
            <person name="Young S.K."/>
            <person name="Kodira C.D."/>
            <person name="Zeng Q."/>
            <person name="Koehrsen M."/>
            <person name="Alvarado L."/>
            <person name="Berlin A."/>
            <person name="Borenstein D."/>
            <person name="Chen Z."/>
            <person name="Engels R."/>
            <person name="Freedman E."/>
            <person name="Gellesch M."/>
            <person name="Goldberg J."/>
            <person name="Griggs A."/>
            <person name="Gujja S."/>
            <person name="Heiman D."/>
            <person name="Hepburn T."/>
            <person name="Howarth C."/>
            <person name="Jen D."/>
            <person name="Larson L."/>
            <person name="Lewis B."/>
            <person name="Mehta T."/>
            <person name="Park D."/>
            <person name="Pearson M."/>
            <person name="Roberts A."/>
            <person name="Saif S."/>
            <person name="Shea T."/>
            <person name="Shenoy N."/>
            <person name="Sisk P."/>
            <person name="Stolte C."/>
            <person name="Sykes S."/>
            <person name="Walk T."/>
            <person name="White J."/>
            <person name="Yandava C."/>
            <person name="Allison M.J."/>
            <person name="Lander E."/>
            <person name="Nusbaum C."/>
            <person name="Galagan J."/>
            <person name="Birren B."/>
        </authorList>
    </citation>
    <scope>NUCLEOTIDE SEQUENCE [LARGE SCALE GENOMIC DNA]</scope>
    <source>
        <strain evidence="3 4">OXCC13</strain>
    </source>
</reference>
<dbReference type="NCBIfam" id="TIGR00251">
    <property type="entry name" value="DUF167 family protein"/>
    <property type="match status" value="1"/>
</dbReference>
<proteinExistence type="inferred from homology"/>
<gene>
    <name evidence="3" type="ORF">OFBG_01863</name>
</gene>